<feature type="compositionally biased region" description="Low complexity" evidence="6">
    <location>
        <begin position="49"/>
        <end position="68"/>
    </location>
</feature>
<proteinExistence type="inferred from homology"/>
<dbReference type="HAMAP" id="MF_01343_B">
    <property type="entry name" value="Ribosomal_uS15_B"/>
    <property type="match status" value="1"/>
</dbReference>
<evidence type="ECO:0000256" key="5">
    <source>
        <dbReference type="ARBA" id="ARBA00035484"/>
    </source>
</evidence>
<dbReference type="GO" id="GO:1990904">
    <property type="term" value="C:ribonucleoprotein complex"/>
    <property type="evidence" value="ECO:0007669"/>
    <property type="project" value="UniProtKB-KW"/>
</dbReference>
<evidence type="ECO:0000313" key="8">
    <source>
        <dbReference type="RefSeq" id="XP_015938214.3"/>
    </source>
</evidence>
<dbReference type="NCBIfam" id="TIGR00952">
    <property type="entry name" value="S15_bact"/>
    <property type="match status" value="1"/>
</dbReference>
<evidence type="ECO:0000256" key="3">
    <source>
        <dbReference type="ARBA" id="ARBA00023274"/>
    </source>
</evidence>
<dbReference type="GO" id="GO:0006412">
    <property type="term" value="P:translation"/>
    <property type="evidence" value="ECO:0007669"/>
    <property type="project" value="InterPro"/>
</dbReference>
<organism evidence="7 8">
    <name type="scientific">Arachis duranensis</name>
    <name type="common">Wild peanut</name>
    <dbReference type="NCBI Taxonomy" id="130453"/>
    <lineage>
        <taxon>Eukaryota</taxon>
        <taxon>Viridiplantae</taxon>
        <taxon>Streptophyta</taxon>
        <taxon>Embryophyta</taxon>
        <taxon>Tracheophyta</taxon>
        <taxon>Spermatophyta</taxon>
        <taxon>Magnoliopsida</taxon>
        <taxon>eudicotyledons</taxon>
        <taxon>Gunneridae</taxon>
        <taxon>Pentapetalae</taxon>
        <taxon>rosids</taxon>
        <taxon>fabids</taxon>
        <taxon>Fabales</taxon>
        <taxon>Fabaceae</taxon>
        <taxon>Papilionoideae</taxon>
        <taxon>50 kb inversion clade</taxon>
        <taxon>dalbergioids sensu lato</taxon>
        <taxon>Dalbergieae</taxon>
        <taxon>Pterocarpus clade</taxon>
        <taxon>Arachis</taxon>
    </lineage>
</organism>
<feature type="compositionally biased region" description="Low complexity" evidence="6">
    <location>
        <begin position="75"/>
        <end position="88"/>
    </location>
</feature>
<evidence type="ECO:0000256" key="6">
    <source>
        <dbReference type="SAM" id="MobiDB-lite"/>
    </source>
</evidence>
<keyword evidence="7" id="KW-1185">Reference proteome</keyword>
<feature type="region of interest" description="Disordered" evidence="6">
    <location>
        <begin position="132"/>
        <end position="155"/>
    </location>
</feature>
<dbReference type="Gene3D" id="6.10.250.3130">
    <property type="match status" value="1"/>
</dbReference>
<evidence type="ECO:0000256" key="1">
    <source>
        <dbReference type="ARBA" id="ARBA00008434"/>
    </source>
</evidence>
<gene>
    <name evidence="8" type="primary">LOC107463846</name>
</gene>
<dbReference type="Proteomes" id="UP000515211">
    <property type="component" value="Chromosome 9"/>
</dbReference>
<dbReference type="GO" id="GO:0003735">
    <property type="term" value="F:structural constituent of ribosome"/>
    <property type="evidence" value="ECO:0007669"/>
    <property type="project" value="InterPro"/>
</dbReference>
<dbReference type="GO" id="GO:0005840">
    <property type="term" value="C:ribosome"/>
    <property type="evidence" value="ECO:0007669"/>
    <property type="project" value="UniProtKB-KW"/>
</dbReference>
<dbReference type="KEGG" id="adu:107463846"/>
<keyword evidence="3" id="KW-0687">Ribonucleoprotein</keyword>
<feature type="compositionally biased region" description="Low complexity" evidence="6">
    <location>
        <begin position="190"/>
        <end position="200"/>
    </location>
</feature>
<evidence type="ECO:0000256" key="4">
    <source>
        <dbReference type="ARBA" id="ARBA00035250"/>
    </source>
</evidence>
<dbReference type="CDD" id="cd00353">
    <property type="entry name" value="Ribosomal_S15p_S13e"/>
    <property type="match status" value="1"/>
</dbReference>
<dbReference type="PANTHER" id="PTHR47546">
    <property type="entry name" value="S15/NS1, RNA-BINDING PROTEIN"/>
    <property type="match status" value="1"/>
</dbReference>
<reference evidence="8" key="2">
    <citation type="submission" date="2025-08" db="UniProtKB">
        <authorList>
            <consortium name="RefSeq"/>
        </authorList>
    </citation>
    <scope>IDENTIFICATION</scope>
    <source>
        <tissue evidence="8">Whole plant</tissue>
    </source>
</reference>
<feature type="region of interest" description="Disordered" evidence="6">
    <location>
        <begin position="42"/>
        <end position="91"/>
    </location>
</feature>
<dbReference type="SMART" id="SM01387">
    <property type="entry name" value="Ribosomal_S15"/>
    <property type="match status" value="1"/>
</dbReference>
<dbReference type="Gene3D" id="1.10.287.10">
    <property type="entry name" value="S15/NS1, RNA-binding"/>
    <property type="match status" value="1"/>
</dbReference>
<evidence type="ECO:0000256" key="2">
    <source>
        <dbReference type="ARBA" id="ARBA00022980"/>
    </source>
</evidence>
<keyword evidence="2" id="KW-0689">Ribosomal protein</keyword>
<comment type="similarity">
    <text evidence="1">Belongs to the universal ribosomal protein uS15 family.</text>
</comment>
<dbReference type="InterPro" id="IPR005290">
    <property type="entry name" value="Ribosomal_uS15_bac-type"/>
</dbReference>
<accession>A0A6P4C3Z4</accession>
<dbReference type="GO" id="GO:0005737">
    <property type="term" value="C:cytoplasm"/>
    <property type="evidence" value="ECO:0007669"/>
    <property type="project" value="UniProtKB-ARBA"/>
</dbReference>
<feature type="region of interest" description="Disordered" evidence="6">
    <location>
        <begin position="188"/>
        <end position="219"/>
    </location>
</feature>
<evidence type="ECO:0000313" key="7">
    <source>
        <dbReference type="Proteomes" id="UP000515211"/>
    </source>
</evidence>
<dbReference type="RefSeq" id="XP_015938214.3">
    <property type="nucleotide sequence ID" value="XM_016082728.3"/>
</dbReference>
<protein>
    <recommendedName>
        <fullName evidence="4">Small ribosomal subunit protein uS15c</fullName>
    </recommendedName>
    <alternativeName>
        <fullName evidence="5">30S ribosomal protein S15, chloroplastic</fullName>
    </alternativeName>
</protein>
<dbReference type="Pfam" id="PF00312">
    <property type="entry name" value="Ribosomal_S15"/>
    <property type="match status" value="1"/>
</dbReference>
<dbReference type="AlphaFoldDB" id="A0A6P4C3Z4"/>
<sequence>MALLLLLQLRTKPNNNPFTNPTLFFLFSKYFSSSSSSSLRDLKHTLKHQQPQSQSQSQYPSTPSEQSSFTNTHYHQQQQQKQHQQQQKNSLHDIRQTLSEFRRRTAVESPPAEPLSFSDIYDRTMCRKTPFPDVESSGTAHGGGRRPFNLGAVRDGLRKPGEARARDRRRADSMSLEAYREVLRSRPLDSSATAAAGASSPENVVGTASSLPDSVLKQKRRKEESEFMKVYSFGELGEKLKKLRPEGMRKEWFSIEELNERLKRMREKEVEEAESNVTGEVLFKDMRECLLSEDEKSRKSSLQKSDILSQFIGTPAYYSGPPKEQLVEKYFHPDNMSSEEKLKIELAKVRDEFKMSESDCGSARVQVAQLTTKIKHLSAVLHKKDVHSRKGLIAMVQRRKRLLKYLRRSDWESYCFVISKLGLRDNPDHGRKT</sequence>
<dbReference type="InterPro" id="IPR009068">
    <property type="entry name" value="uS15_NS1_RNA-bd_sf"/>
</dbReference>
<reference evidence="7" key="1">
    <citation type="journal article" date="2016" name="Nat. Genet.">
        <title>The genome sequences of Arachis duranensis and Arachis ipaensis, the diploid ancestors of cultivated peanut.</title>
        <authorList>
            <person name="Bertioli D.J."/>
            <person name="Cannon S.B."/>
            <person name="Froenicke L."/>
            <person name="Huang G."/>
            <person name="Farmer A.D."/>
            <person name="Cannon E.K."/>
            <person name="Liu X."/>
            <person name="Gao D."/>
            <person name="Clevenger J."/>
            <person name="Dash S."/>
            <person name="Ren L."/>
            <person name="Moretzsohn M.C."/>
            <person name="Shirasawa K."/>
            <person name="Huang W."/>
            <person name="Vidigal B."/>
            <person name="Abernathy B."/>
            <person name="Chu Y."/>
            <person name="Niederhuth C.E."/>
            <person name="Umale P."/>
            <person name="Araujo A.C."/>
            <person name="Kozik A."/>
            <person name="Kim K.D."/>
            <person name="Burow M.D."/>
            <person name="Varshney R.K."/>
            <person name="Wang X."/>
            <person name="Zhang X."/>
            <person name="Barkley N."/>
            <person name="Guimaraes P.M."/>
            <person name="Isobe S."/>
            <person name="Guo B."/>
            <person name="Liao B."/>
            <person name="Stalker H.T."/>
            <person name="Schmitz R.J."/>
            <person name="Scheffler B.E."/>
            <person name="Leal-Bertioli S.C."/>
            <person name="Xun X."/>
            <person name="Jackson S.A."/>
            <person name="Michelmore R."/>
            <person name="Ozias-Akins P."/>
        </authorList>
    </citation>
    <scope>NUCLEOTIDE SEQUENCE [LARGE SCALE GENOMIC DNA]</scope>
    <source>
        <strain evidence="7">cv. V14167</strain>
    </source>
</reference>
<dbReference type="SUPFAM" id="SSF47060">
    <property type="entry name" value="S15/NS1 RNA-binding domain"/>
    <property type="match status" value="1"/>
</dbReference>
<dbReference type="GeneID" id="107463846"/>
<dbReference type="InterPro" id="IPR000589">
    <property type="entry name" value="Ribosomal_uS15"/>
</dbReference>
<name>A0A6P4C3Z4_ARADU</name>
<dbReference type="PANTHER" id="PTHR47546:SF3">
    <property type="entry name" value="30S RIBOSOMAL PROTEIN S15, CHLOROPLASTIC"/>
    <property type="match status" value="1"/>
</dbReference>